<sequence length="69" mass="8114">MDQKNQVCTHSQKQIHKKSESKFVSTYKQTHKIYLSVKKQRNIEITILFTASYAQSFVTRTHQETLAIN</sequence>
<dbReference type="EMBL" id="GBRH01224647">
    <property type="protein sequence ID" value="JAD73248.1"/>
    <property type="molecule type" value="Transcribed_RNA"/>
</dbReference>
<dbReference type="AlphaFoldDB" id="A0A0A9CFL0"/>
<reference evidence="1" key="1">
    <citation type="submission" date="2014-09" db="EMBL/GenBank/DDBJ databases">
        <authorList>
            <person name="Magalhaes I.L.F."/>
            <person name="Oliveira U."/>
            <person name="Santos F.R."/>
            <person name="Vidigal T.H.D.A."/>
            <person name="Brescovit A.D."/>
            <person name="Santos A.J."/>
        </authorList>
    </citation>
    <scope>NUCLEOTIDE SEQUENCE</scope>
    <source>
        <tissue evidence="1">Shoot tissue taken approximately 20 cm above the soil surface</tissue>
    </source>
</reference>
<proteinExistence type="predicted"/>
<reference evidence="1" key="2">
    <citation type="journal article" date="2015" name="Data Brief">
        <title>Shoot transcriptome of the giant reed, Arundo donax.</title>
        <authorList>
            <person name="Barrero R.A."/>
            <person name="Guerrero F.D."/>
            <person name="Moolhuijzen P."/>
            <person name="Goolsby J.A."/>
            <person name="Tidwell J."/>
            <person name="Bellgard S.E."/>
            <person name="Bellgard M.I."/>
        </authorList>
    </citation>
    <scope>NUCLEOTIDE SEQUENCE</scope>
    <source>
        <tissue evidence="1">Shoot tissue taken approximately 20 cm above the soil surface</tissue>
    </source>
</reference>
<protein>
    <submittedName>
        <fullName evidence="1">Uncharacterized protein</fullName>
    </submittedName>
</protein>
<name>A0A0A9CFL0_ARUDO</name>
<accession>A0A0A9CFL0</accession>
<organism evidence="1">
    <name type="scientific">Arundo donax</name>
    <name type="common">Giant reed</name>
    <name type="synonym">Donax arundinaceus</name>
    <dbReference type="NCBI Taxonomy" id="35708"/>
    <lineage>
        <taxon>Eukaryota</taxon>
        <taxon>Viridiplantae</taxon>
        <taxon>Streptophyta</taxon>
        <taxon>Embryophyta</taxon>
        <taxon>Tracheophyta</taxon>
        <taxon>Spermatophyta</taxon>
        <taxon>Magnoliopsida</taxon>
        <taxon>Liliopsida</taxon>
        <taxon>Poales</taxon>
        <taxon>Poaceae</taxon>
        <taxon>PACMAD clade</taxon>
        <taxon>Arundinoideae</taxon>
        <taxon>Arundineae</taxon>
        <taxon>Arundo</taxon>
    </lineage>
</organism>
<evidence type="ECO:0000313" key="1">
    <source>
        <dbReference type="EMBL" id="JAD73248.1"/>
    </source>
</evidence>